<organism evidence="1 2">
    <name type="scientific">Penicillium freii</name>
    <dbReference type="NCBI Taxonomy" id="48697"/>
    <lineage>
        <taxon>Eukaryota</taxon>
        <taxon>Fungi</taxon>
        <taxon>Dikarya</taxon>
        <taxon>Ascomycota</taxon>
        <taxon>Pezizomycotina</taxon>
        <taxon>Eurotiomycetes</taxon>
        <taxon>Eurotiomycetidae</taxon>
        <taxon>Eurotiales</taxon>
        <taxon>Aspergillaceae</taxon>
        <taxon>Penicillium</taxon>
    </lineage>
</organism>
<dbReference type="AlphaFoldDB" id="A0A101M9N9"/>
<evidence type="ECO:0000313" key="1">
    <source>
        <dbReference type="EMBL" id="KUM56559.1"/>
    </source>
</evidence>
<comment type="caution">
    <text evidence="1">The sequence shown here is derived from an EMBL/GenBank/DDBJ whole genome shotgun (WGS) entry which is preliminary data.</text>
</comment>
<evidence type="ECO:0000313" key="2">
    <source>
        <dbReference type="Proteomes" id="UP000055045"/>
    </source>
</evidence>
<accession>A0A101M9N9</accession>
<dbReference type="Proteomes" id="UP000055045">
    <property type="component" value="Unassembled WGS sequence"/>
</dbReference>
<reference evidence="1 2" key="1">
    <citation type="submission" date="2015-10" db="EMBL/GenBank/DDBJ databases">
        <title>Genome sequencing of Penicillium freii.</title>
        <authorList>
            <person name="Nguyen H.D."/>
            <person name="Visagie C.M."/>
            <person name="Seifert K.A."/>
        </authorList>
    </citation>
    <scope>NUCLEOTIDE SEQUENCE [LARGE SCALE GENOMIC DNA]</scope>
    <source>
        <strain evidence="1 2">DAOM 242723</strain>
    </source>
</reference>
<dbReference type="EMBL" id="LLXE01000468">
    <property type="protein sequence ID" value="KUM56559.1"/>
    <property type="molecule type" value="Genomic_DNA"/>
</dbReference>
<proteinExistence type="predicted"/>
<sequence length="166" mass="18199">MEAMKLRPTEMKKQEIRRITSSETLNMTLPSEIAVDGNPQITNLASRVGVTCTGRTESLSSSQSAQETRGTALACGSSTLFSSQYEQCFRMLSCHHRRLQVQYAVLLKSGTEKDKVIAGLRARISTLEGELYLVQLAHSGDTSDSLGRSLNQFDIASARTCGLQDH</sequence>
<protein>
    <submittedName>
        <fullName evidence="1">Uncharacterized protein</fullName>
    </submittedName>
</protein>
<name>A0A101M9N9_PENFR</name>
<gene>
    <name evidence="1" type="ORF">ACN42_g10652</name>
</gene>
<keyword evidence="2" id="KW-1185">Reference proteome</keyword>